<dbReference type="PANTHER" id="PTHR42760:SF115">
    <property type="entry name" value="3-OXOACYL-[ACYL-CARRIER-PROTEIN] REDUCTASE FABG"/>
    <property type="match status" value="1"/>
</dbReference>
<keyword evidence="2" id="KW-0560">Oxidoreductase</keyword>
<evidence type="ECO:0000313" key="3">
    <source>
        <dbReference type="EMBL" id="MCG2590299.1"/>
    </source>
</evidence>
<accession>A0ABS9KHG2</accession>
<dbReference type="PRINTS" id="PR00081">
    <property type="entry name" value="GDHRDH"/>
</dbReference>
<comment type="caution">
    <text evidence="3">The sequence shown here is derived from an EMBL/GenBank/DDBJ whole genome shotgun (WGS) entry which is preliminary data.</text>
</comment>
<gene>
    <name evidence="3" type="ORF">L6773_17110</name>
</gene>
<dbReference type="RefSeq" id="WP_237855671.1">
    <property type="nucleotide sequence ID" value="NZ_JAKLWS010000030.1"/>
</dbReference>
<dbReference type="InterPro" id="IPR036291">
    <property type="entry name" value="NAD(P)-bd_dom_sf"/>
</dbReference>
<sequence>MSYINELFSLQGKVAAVIGGSGVLGGEMAQALSEAGAKTAVMYGSSKDDAGERAKQIQDAGGTAMITKADVRDESSLRKAFKEINDQWGRIDILVNAPGVNSTTDLMEITEEEWYKILDINMKGVFLASRIAAEYMIDKGEGGSIINITSASSEIPLTRVFTYSISKAGIDTMTRYMAREWAPHNIRVNAIKPGFFPAQQNRDILDEERVESIMRHTPVKRFGRPEELSGTIVWLASEKAASFVTGAIVAVDGGFTAMSI</sequence>
<protein>
    <submittedName>
        <fullName evidence="3">SDR family oxidoreductase</fullName>
    </submittedName>
</protein>
<evidence type="ECO:0000313" key="4">
    <source>
        <dbReference type="Proteomes" id="UP001165366"/>
    </source>
</evidence>
<evidence type="ECO:0000256" key="2">
    <source>
        <dbReference type="ARBA" id="ARBA00023002"/>
    </source>
</evidence>
<evidence type="ECO:0000256" key="1">
    <source>
        <dbReference type="ARBA" id="ARBA00006484"/>
    </source>
</evidence>
<comment type="similarity">
    <text evidence="1">Belongs to the short-chain dehydrogenases/reductases (SDR) family.</text>
</comment>
<dbReference type="EMBL" id="JAKLWS010000030">
    <property type="protein sequence ID" value="MCG2590299.1"/>
    <property type="molecule type" value="Genomic_DNA"/>
</dbReference>
<dbReference type="InterPro" id="IPR002347">
    <property type="entry name" value="SDR_fam"/>
</dbReference>
<keyword evidence="4" id="KW-1185">Reference proteome</keyword>
<dbReference type="SUPFAM" id="SSF51735">
    <property type="entry name" value="NAD(P)-binding Rossmann-fold domains"/>
    <property type="match status" value="1"/>
</dbReference>
<dbReference type="Proteomes" id="UP001165366">
    <property type="component" value="Unassembled WGS sequence"/>
</dbReference>
<reference evidence="3" key="2">
    <citation type="submission" date="2024-05" db="EMBL/GenBank/DDBJ databases">
        <title>Rhodohalobacter halophilus gen. nov., sp. nov., a moderately halophilic member of the family Balneolaceae.</title>
        <authorList>
            <person name="Xia J."/>
        </authorList>
    </citation>
    <scope>NUCLEOTIDE SEQUENCE</scope>
    <source>
        <strain evidence="3">WB101</strain>
    </source>
</reference>
<dbReference type="PANTHER" id="PTHR42760">
    <property type="entry name" value="SHORT-CHAIN DEHYDROGENASES/REDUCTASES FAMILY MEMBER"/>
    <property type="match status" value="1"/>
</dbReference>
<reference evidence="3" key="1">
    <citation type="submission" date="2022-01" db="EMBL/GenBank/DDBJ databases">
        <authorList>
            <person name="Wang Y."/>
        </authorList>
    </citation>
    <scope>NUCLEOTIDE SEQUENCE</scope>
    <source>
        <strain evidence="3">WB101</strain>
    </source>
</reference>
<dbReference type="Gene3D" id="3.40.50.720">
    <property type="entry name" value="NAD(P)-binding Rossmann-like Domain"/>
    <property type="match status" value="1"/>
</dbReference>
<name>A0ABS9KHG2_9BACT</name>
<dbReference type="Pfam" id="PF13561">
    <property type="entry name" value="adh_short_C2"/>
    <property type="match status" value="1"/>
</dbReference>
<organism evidence="3 4">
    <name type="scientific">Rhodohalobacter sulfatireducens</name>
    <dbReference type="NCBI Taxonomy" id="2911366"/>
    <lineage>
        <taxon>Bacteria</taxon>
        <taxon>Pseudomonadati</taxon>
        <taxon>Balneolota</taxon>
        <taxon>Balneolia</taxon>
        <taxon>Balneolales</taxon>
        <taxon>Balneolaceae</taxon>
        <taxon>Rhodohalobacter</taxon>
    </lineage>
</organism>
<proteinExistence type="inferred from homology"/>
<dbReference type="PRINTS" id="PR00080">
    <property type="entry name" value="SDRFAMILY"/>
</dbReference>